<comment type="caution">
    <text evidence="1">The sequence shown here is derived from an EMBL/GenBank/DDBJ whole genome shotgun (WGS) entry which is preliminary data.</text>
</comment>
<dbReference type="EMBL" id="LAZR01005570">
    <property type="protein sequence ID" value="KKM98837.1"/>
    <property type="molecule type" value="Genomic_DNA"/>
</dbReference>
<proteinExistence type="predicted"/>
<name>A0A0F9Q071_9ZZZZ</name>
<protein>
    <submittedName>
        <fullName evidence="1">Uncharacterized protein</fullName>
    </submittedName>
</protein>
<organism evidence="1">
    <name type="scientific">marine sediment metagenome</name>
    <dbReference type="NCBI Taxonomy" id="412755"/>
    <lineage>
        <taxon>unclassified sequences</taxon>
        <taxon>metagenomes</taxon>
        <taxon>ecological metagenomes</taxon>
    </lineage>
</organism>
<dbReference type="AlphaFoldDB" id="A0A0F9Q071"/>
<evidence type="ECO:0000313" key="1">
    <source>
        <dbReference type="EMBL" id="KKM98837.1"/>
    </source>
</evidence>
<gene>
    <name evidence="1" type="ORF">LCGC14_1153880</name>
</gene>
<accession>A0A0F9Q071</accession>
<reference evidence="1" key="1">
    <citation type="journal article" date="2015" name="Nature">
        <title>Complex archaea that bridge the gap between prokaryotes and eukaryotes.</title>
        <authorList>
            <person name="Spang A."/>
            <person name="Saw J.H."/>
            <person name="Jorgensen S.L."/>
            <person name="Zaremba-Niedzwiedzka K."/>
            <person name="Martijn J."/>
            <person name="Lind A.E."/>
            <person name="van Eijk R."/>
            <person name="Schleper C."/>
            <person name="Guy L."/>
            <person name="Ettema T.J."/>
        </authorList>
    </citation>
    <scope>NUCLEOTIDE SEQUENCE</scope>
</reference>
<sequence>MATRQINNGVDVPAAGTAVPLSATQIAAAWVFVQAKAANVGKIHVGSSAVSSTSKQVELSATDGYTFPASSVPNIYDLQEIFIDADTNDDGVWVGYGIV</sequence>